<evidence type="ECO:0000313" key="2">
    <source>
        <dbReference type="EMBL" id="ACL37998.1"/>
    </source>
</evidence>
<accession>B8XY15</accession>
<dbReference type="AlphaFoldDB" id="B8XY15"/>
<name>B8XY15_OCHTA</name>
<feature type="region of interest" description="Disordered" evidence="1">
    <location>
        <begin position="19"/>
        <end position="60"/>
    </location>
</feature>
<evidence type="ECO:0000256" key="1">
    <source>
        <dbReference type="SAM" id="MobiDB-lite"/>
    </source>
</evidence>
<protein>
    <submittedName>
        <fullName evidence="2">Uncharacterized protein</fullName>
    </submittedName>
</protein>
<reference evidence="2" key="1">
    <citation type="submission" date="2008-11" db="EMBL/GenBank/DDBJ databases">
        <title>Molecular analysis of Ochlerotatus taeniorhynchus ecotype in Florida.</title>
        <authorList>
            <person name="Zhao L."/>
            <person name="Kline D.L."/>
            <person name="Becnel J.J."/>
            <person name="Clark G.G."/>
        </authorList>
    </citation>
    <scope>NUCLEOTIDE SEQUENCE</scope>
</reference>
<proteinExistence type="evidence at transcript level"/>
<organism evidence="2">
    <name type="scientific">Ochlerotatus taeniorhynchus</name>
    <name type="common">Black salt marsh mosquito</name>
    <name type="synonym">Aedes taeniorhynchus</name>
    <dbReference type="NCBI Taxonomy" id="329105"/>
    <lineage>
        <taxon>Eukaryota</taxon>
        <taxon>Metazoa</taxon>
        <taxon>Ecdysozoa</taxon>
        <taxon>Arthropoda</taxon>
        <taxon>Hexapoda</taxon>
        <taxon>Insecta</taxon>
        <taxon>Pterygota</taxon>
        <taxon>Neoptera</taxon>
        <taxon>Endopterygota</taxon>
        <taxon>Diptera</taxon>
        <taxon>Nematocera</taxon>
        <taxon>Culicoidea</taxon>
        <taxon>Culicidae</taxon>
        <taxon>Culicinae</taxon>
        <taxon>Aedini</taxon>
        <taxon>Ochlerotatus</taxon>
        <taxon>Ochlerotatus</taxon>
    </lineage>
</organism>
<feature type="compositionally biased region" description="Basic and acidic residues" evidence="1">
    <location>
        <begin position="22"/>
        <end position="40"/>
    </location>
</feature>
<dbReference type="EMBL" id="FJ458416">
    <property type="protein sequence ID" value="ACL37998.1"/>
    <property type="molecule type" value="mRNA"/>
</dbReference>
<sequence length="60" mass="6677">MLPVCFLWGIVSGKQFPPGKNYAHDSPKLKITPPKRENSPRFKKIPPLTGARGPLHGLKE</sequence>